<keyword evidence="2" id="KW-0472">Membrane</keyword>
<proteinExistence type="predicted"/>
<evidence type="ECO:0000313" key="5">
    <source>
        <dbReference type="Proteomes" id="UP000182190"/>
    </source>
</evidence>
<dbReference type="InterPro" id="IPR003790">
    <property type="entry name" value="GHL10"/>
</dbReference>
<dbReference type="Gene3D" id="3.20.20.80">
    <property type="entry name" value="Glycosidases"/>
    <property type="match status" value="1"/>
</dbReference>
<reference evidence="4" key="1">
    <citation type="submission" date="2019-10" db="EMBL/GenBank/DDBJ databases">
        <authorList>
            <consortium name="Genoscope - CEA"/>
            <person name="William W."/>
        </authorList>
    </citation>
    <scope>NUCLEOTIDE SEQUENCE [LARGE SCALE GENOMIC DNA]</scope>
    <source>
        <strain evidence="4">BBR_PRJEB10994</strain>
    </source>
</reference>
<dbReference type="AlphaFoldDB" id="A0A7Z9DYA0"/>
<protein>
    <recommendedName>
        <fullName evidence="3">Glycosyl hydrolase-like 10 domain-containing protein</fullName>
    </recommendedName>
</protein>
<dbReference type="InterPro" id="IPR052177">
    <property type="entry name" value="Divisome_Glycosyl_Hydrolase"/>
</dbReference>
<dbReference type="PANTHER" id="PTHR43405">
    <property type="entry name" value="GLYCOSYL HYDROLASE DIGH"/>
    <property type="match status" value="1"/>
</dbReference>
<feature type="transmembrane region" description="Helical" evidence="2">
    <location>
        <begin position="45"/>
        <end position="65"/>
    </location>
</feature>
<keyword evidence="1" id="KW-0732">Signal</keyword>
<dbReference type="RefSeq" id="WP_083623997.1">
    <property type="nucleotide sequence ID" value="NZ_LR735026.1"/>
</dbReference>
<organism evidence="4 5">
    <name type="scientific">Planktothrix paucivesiculata PCC 9631</name>
    <dbReference type="NCBI Taxonomy" id="671071"/>
    <lineage>
        <taxon>Bacteria</taxon>
        <taxon>Bacillati</taxon>
        <taxon>Cyanobacteriota</taxon>
        <taxon>Cyanophyceae</taxon>
        <taxon>Oscillatoriophycideae</taxon>
        <taxon>Oscillatoriales</taxon>
        <taxon>Microcoleaceae</taxon>
        <taxon>Planktothrix</taxon>
    </lineage>
</organism>
<keyword evidence="5" id="KW-1185">Reference proteome</keyword>
<comment type="caution">
    <text evidence="4">The sequence shown here is derived from an EMBL/GenBank/DDBJ whole genome shotgun (WGS) entry which is preliminary data.</text>
</comment>
<feature type="domain" description="Glycosyl hydrolase-like 10" evidence="3">
    <location>
        <begin position="99"/>
        <end position="407"/>
    </location>
</feature>
<evidence type="ECO:0000313" key="4">
    <source>
        <dbReference type="EMBL" id="VXD12859.1"/>
    </source>
</evidence>
<dbReference type="PANTHER" id="PTHR43405:SF1">
    <property type="entry name" value="GLYCOSYL HYDROLASE DIGH"/>
    <property type="match status" value="1"/>
</dbReference>
<dbReference type="EMBL" id="CZCS02000009">
    <property type="protein sequence ID" value="VXD12859.1"/>
    <property type="molecule type" value="Genomic_DNA"/>
</dbReference>
<keyword evidence="2" id="KW-1133">Transmembrane helix</keyword>
<dbReference type="Pfam" id="PF02638">
    <property type="entry name" value="GHL10"/>
    <property type="match status" value="1"/>
</dbReference>
<evidence type="ECO:0000256" key="1">
    <source>
        <dbReference type="ARBA" id="ARBA00022729"/>
    </source>
</evidence>
<evidence type="ECO:0000259" key="3">
    <source>
        <dbReference type="Pfam" id="PF02638"/>
    </source>
</evidence>
<dbReference type="Proteomes" id="UP000182190">
    <property type="component" value="Unassembled WGS sequence"/>
</dbReference>
<gene>
    <name evidence="4" type="ORF">PL9631_1060225</name>
</gene>
<name>A0A7Z9DYA0_9CYAN</name>
<dbReference type="InterPro" id="IPR017853">
    <property type="entry name" value="GH"/>
</dbReference>
<keyword evidence="2" id="KW-0812">Transmembrane</keyword>
<evidence type="ECO:0000256" key="2">
    <source>
        <dbReference type="SAM" id="Phobius"/>
    </source>
</evidence>
<dbReference type="SUPFAM" id="SSF51445">
    <property type="entry name" value="(Trans)glycosidases"/>
    <property type="match status" value="1"/>
</dbReference>
<accession>A0A7Z9DYA0</accession>
<sequence length="550" mass="63119">MNWNSIKPQNYLGYLRIKRLKSLTRSLTSQIQKIRLGKITKFQRYLALGFCCIFLGLTLAQFPVLSTSVNIPILRQEQSENLLSQGIINPTNSISHQREFRGVWVATVANIDWPSKSNLSVDQQKFELIAILNRMQELNLNALILQVRPNGDAFYSSSIEPWSAWLTGTQGKPPEPYYDPLQFAIEESHKRNIELHAWFNPYRARLRGNAAFAPNHMAAKFPQYAYQYGDLMWMEPGAKEVQDQTYNVIMDVVQRYDLDGIHLDDYFYPYPQSGVPFPDSQTYNAYRAAGGNLALSDWRRENVNLMIKRIHEGIKAIKPYVKFGISPFGIYRPGKAPGIVGLDQYASLYADVKLWVEQGWMDYLAPQLYWKIDPPQQSYPVLLNWWLQNNPRRLHVYTGNALYRIDNEWPISEIQRQVAISRQTAPQLSLGNIFFSMKMFRDNRHGVNEIFKSAVYPTPALVPIMPWLDNQPPESPNGIQTSSGMISWMPANTNDIRSWAIYQQFSTGWQLVKVVDKNTTSVSVNPGNYAVRAVDRMGNESVEQVISVST</sequence>
<dbReference type="OrthoDB" id="9759810at2"/>